<name>A0ABS9UTZ8_9BACT</name>
<keyword evidence="3" id="KW-1185">Reference proteome</keyword>
<evidence type="ECO:0000313" key="2">
    <source>
        <dbReference type="EMBL" id="MCH7400091.1"/>
    </source>
</evidence>
<dbReference type="SMART" id="SM00530">
    <property type="entry name" value="HTH_XRE"/>
    <property type="match status" value="1"/>
</dbReference>
<evidence type="ECO:0000259" key="1">
    <source>
        <dbReference type="PROSITE" id="PS50943"/>
    </source>
</evidence>
<dbReference type="RefSeq" id="WP_241276584.1">
    <property type="nucleotide sequence ID" value="NZ_JAKZGS010000028.1"/>
</dbReference>
<accession>A0ABS9UTZ8</accession>
<dbReference type="InterPro" id="IPR001387">
    <property type="entry name" value="Cro/C1-type_HTH"/>
</dbReference>
<dbReference type="SUPFAM" id="SSF47413">
    <property type="entry name" value="lambda repressor-like DNA-binding domains"/>
    <property type="match status" value="1"/>
</dbReference>
<gene>
    <name evidence="2" type="ORF">MM236_19000</name>
</gene>
<comment type="caution">
    <text evidence="2">The sequence shown here is derived from an EMBL/GenBank/DDBJ whole genome shotgun (WGS) entry which is preliminary data.</text>
</comment>
<dbReference type="EMBL" id="JAKZGS010000028">
    <property type="protein sequence ID" value="MCH7400091.1"/>
    <property type="molecule type" value="Genomic_DNA"/>
</dbReference>
<dbReference type="CDD" id="cd00093">
    <property type="entry name" value="HTH_XRE"/>
    <property type="match status" value="1"/>
</dbReference>
<dbReference type="Proteomes" id="UP001165488">
    <property type="component" value="Unassembled WGS sequence"/>
</dbReference>
<organism evidence="2 3">
    <name type="scientific">Belliella calami</name>
    <dbReference type="NCBI Taxonomy" id="2923436"/>
    <lineage>
        <taxon>Bacteria</taxon>
        <taxon>Pseudomonadati</taxon>
        <taxon>Bacteroidota</taxon>
        <taxon>Cytophagia</taxon>
        <taxon>Cytophagales</taxon>
        <taxon>Cyclobacteriaceae</taxon>
        <taxon>Belliella</taxon>
    </lineage>
</organism>
<feature type="domain" description="HTH cro/C1-type" evidence="1">
    <location>
        <begin position="8"/>
        <end position="61"/>
    </location>
</feature>
<sequence>MDKLRFNIKHLRVINGLTQEKMGSVLGATRDNIASYERGTEPPLYIVHKIVNYFHIGFLDLVEKDLSHYQNHEINTFLTDDSHRSKNAPVDDNVVNESPYEHPYQKITNPSNDILNSLKDTIEAQKITIDTQQETISYMKQLLEIKSPTAKKGIHDPTRTI</sequence>
<evidence type="ECO:0000313" key="3">
    <source>
        <dbReference type="Proteomes" id="UP001165488"/>
    </source>
</evidence>
<dbReference type="InterPro" id="IPR010982">
    <property type="entry name" value="Lambda_DNA-bd_dom_sf"/>
</dbReference>
<reference evidence="2" key="1">
    <citation type="submission" date="2022-03" db="EMBL/GenBank/DDBJ databases">
        <title>De novo assembled genomes of Belliella spp. (Cyclobacteriaceae) strains.</title>
        <authorList>
            <person name="Szabo A."/>
            <person name="Korponai K."/>
            <person name="Felfoldi T."/>
        </authorList>
    </citation>
    <scope>NUCLEOTIDE SEQUENCE</scope>
    <source>
        <strain evidence="2">DSM 107340</strain>
    </source>
</reference>
<proteinExistence type="predicted"/>
<dbReference type="Gene3D" id="1.10.260.40">
    <property type="entry name" value="lambda repressor-like DNA-binding domains"/>
    <property type="match status" value="1"/>
</dbReference>
<dbReference type="PROSITE" id="PS50943">
    <property type="entry name" value="HTH_CROC1"/>
    <property type="match status" value="1"/>
</dbReference>
<protein>
    <submittedName>
        <fullName evidence="2">Helix-turn-helix domain-containing protein</fullName>
    </submittedName>
</protein>